<name>A0A8K0ZD98_9PEZI</name>
<evidence type="ECO:0000256" key="1">
    <source>
        <dbReference type="SAM" id="MobiDB-lite"/>
    </source>
</evidence>
<dbReference type="EMBL" id="MT901697">
    <property type="protein sequence ID" value="QPI71222.1"/>
    <property type="molecule type" value="Genomic_DNA"/>
</dbReference>
<accession>A0A8K0ZD98</accession>
<organism evidence="2">
    <name type="scientific">Ovatospora brasiliensis</name>
    <dbReference type="NCBI Taxonomy" id="1934393"/>
    <lineage>
        <taxon>Eukaryota</taxon>
        <taxon>Fungi</taxon>
        <taxon>Dikarya</taxon>
        <taxon>Ascomycota</taxon>
        <taxon>Pezizomycotina</taxon>
        <taxon>Sordariomycetes</taxon>
        <taxon>Sordariomycetidae</taxon>
        <taxon>Sordariales</taxon>
        <taxon>Chaetomiaceae</taxon>
        <taxon>Ovatospora</taxon>
    </lineage>
</organism>
<reference evidence="2" key="1">
    <citation type="submission" date="2020-08" db="EMBL/GenBank/DDBJ databases">
        <authorList>
            <person name="Zhao P."/>
            <person name="Xia X."/>
        </authorList>
    </citation>
    <scope>NUCLEOTIDE SEQUENCE</scope>
    <source>
        <strain evidence="2">SD-596</strain>
    </source>
</reference>
<feature type="region of interest" description="Disordered" evidence="1">
    <location>
        <begin position="742"/>
        <end position="799"/>
    </location>
</feature>
<dbReference type="AlphaFoldDB" id="A0A8K0ZD98"/>
<protein>
    <submittedName>
        <fullName evidence="2">Uncharacterized protein</fullName>
    </submittedName>
</protein>
<evidence type="ECO:0000313" key="2">
    <source>
        <dbReference type="EMBL" id="QPI71222.1"/>
    </source>
</evidence>
<sequence>MGTTTRMDAVTTRVDVLLQQASMDWVNPSGTEVAVTGAFISGQGGQIHHGLGGSSQLNVDKRKYEAFKPYLQLEQALNFYIPNALDIQEPSPTWDALSEKIGRMEKQYGDTKTGLWHSLWYKMGENQETADAWIAFIPDDYGLGVVKAGIALVFKLAESSVEKRKMIFDTFAALRDCLIQAHPERRSFRTHQKVNECVDRLYEAVVESIQDLAALLMSDGRSLNAPLPTTEDILAKLKERTKDFQDALQAARDRAIDGVDMMSRATGIRAVLIHKDVLETKEHAEYIKAGIDQNAQDVSYIKKGFDRATNEFSHVKAGVDRNSREITHLRAGVDRYTTAVEQAGGQVMSRLRDNRDQMNRRFDQEAAVRQKEHEENQQGHRNLCDMMIHEFGAIKKLVAESQIGRRERGVQQRQERLKTQMLNMLLEKKMMEAKIVELKGQLKAQAQQAPKAVVSLERFCEILAQAVTGPRDDDEDDDEPPDLVEMFQHPARDLRQALAEQCTCSLTSQGQVQSLLTHKQFVEWLNRGHPGLILVDANIEDAALESLSVISVFCATFITSMMEVNPDDLVIQYFCGLHFSPSSPWHGPNGLVRSLIMQLLMKLVAMDRDMTSWNLDFINDRHYLEDLEHHDLDSLCRTLHSLLHQFPADMSIYCIVDSISAFNVDRLFDDLSMVLDCLRQIVDDRSLAPIFKVLLTNPAESTLRIKQLPFIRDNPSRLISLSECSCDPTEISTRVVEDQLLRTPSPLPGLKKRRSHSPLPPMGNRRSLSPLPPPLRHGRSHSSLLPGGKQRARSPLPLLRRKREEVRVMTKELRVGSEDEFEEGLEGGTW</sequence>
<proteinExistence type="predicted"/>
<dbReference type="PANTHER" id="PTHR40619">
    <property type="entry name" value="FUNGAL STAND N-TERMINAL GOODBYE DOMAIN-CONTAINING PROTEIN"/>
    <property type="match status" value="1"/>
</dbReference>
<dbReference type="PANTHER" id="PTHR40619:SF3">
    <property type="entry name" value="FUNGAL STAND N-TERMINAL GOODBYE DOMAIN-CONTAINING PROTEIN"/>
    <property type="match status" value="1"/>
</dbReference>